<dbReference type="Proteomes" id="UP001219862">
    <property type="component" value="Unassembled WGS sequence"/>
</dbReference>
<organism evidence="1 2">
    <name type="scientific">Roseateles koreensis</name>
    <dbReference type="NCBI Taxonomy" id="2987526"/>
    <lineage>
        <taxon>Bacteria</taxon>
        <taxon>Pseudomonadati</taxon>
        <taxon>Pseudomonadota</taxon>
        <taxon>Betaproteobacteria</taxon>
        <taxon>Burkholderiales</taxon>
        <taxon>Sphaerotilaceae</taxon>
        <taxon>Roseateles</taxon>
    </lineage>
</organism>
<evidence type="ECO:0000313" key="2">
    <source>
        <dbReference type="Proteomes" id="UP001219862"/>
    </source>
</evidence>
<reference evidence="1 2" key="1">
    <citation type="submission" date="2022-10" db="EMBL/GenBank/DDBJ databases">
        <title>paucibacter sp. hw8 Genome sequencing.</title>
        <authorList>
            <person name="Park S."/>
        </authorList>
    </citation>
    <scope>NUCLEOTIDE SEQUENCE [LARGE SCALE GENOMIC DNA]</scope>
    <source>
        <strain evidence="2">hw8</strain>
    </source>
</reference>
<dbReference type="EMBL" id="JAQQXS010000023">
    <property type="protein sequence ID" value="MDC8787210.1"/>
    <property type="molecule type" value="Genomic_DNA"/>
</dbReference>
<accession>A0ABT5KXR1</accession>
<proteinExistence type="predicted"/>
<name>A0ABT5KXR1_9BURK</name>
<evidence type="ECO:0000313" key="1">
    <source>
        <dbReference type="EMBL" id="MDC8787210.1"/>
    </source>
</evidence>
<sequence>MLDFLYGAAQGVAGNFITRLIDALWPNLPDQQLPEYSEQIHREQVAPAEARRLFQTFHIKSGLEAVLNATIDPVVHIVLEDQPTTFYHLAVLVVESRVTGEWYVSSKGELSFEGSGGGILVAEKVASMCANRRIPMAGWVCSRGHSDSLAQGEVLWPQVRPELIPLVAYAGNETFVKYIVSRFKEVAA</sequence>
<comment type="caution">
    <text evidence="1">The sequence shown here is derived from an EMBL/GenBank/DDBJ whole genome shotgun (WGS) entry which is preliminary data.</text>
</comment>
<gene>
    <name evidence="1" type="ORF">PRZ01_18635</name>
</gene>
<dbReference type="RefSeq" id="WP_273598349.1">
    <property type="nucleotide sequence ID" value="NZ_JAQQXS010000023.1"/>
</dbReference>
<protein>
    <submittedName>
        <fullName evidence="1">Uncharacterized protein</fullName>
    </submittedName>
</protein>
<keyword evidence="2" id="KW-1185">Reference proteome</keyword>